<dbReference type="AlphaFoldDB" id="A0A6H0TF55"/>
<reference evidence="2" key="1">
    <citation type="submission" date="2019-02" db="EMBL/GenBank/DDBJ databases">
        <title>Structural and Functional analysis of Lanthipeptide from Bacillus thuringiensis serovar andalousiensis B23193.</title>
        <authorList>
            <person name="Andreeva J.V."/>
            <person name="Grigoreva A."/>
        </authorList>
    </citation>
    <scope>NUCLEOTIDE SEQUENCE [LARGE SCALE GENOMIC DNA]</scope>
    <source>
        <strain evidence="2">B23193</strain>
    </source>
</reference>
<name>A0A6H0TF55_BACTU</name>
<gene>
    <name evidence="1" type="ORF">EVG22_07495</name>
</gene>
<sequence length="216" mass="24891">MSEILNNWELLGKYETQGEAAHEMQKRYRQKVEAAKERVVEATVKYEVILQKEFSGESVVAEKKKALADIDVANAAVKIAKDELNKAYDYSNKYIRGKVTLKDLADDFRMNIAPQIREKEVQPIVDRAERALYAYYEALAEFHSKRAAIKQATDWFSERAIKQRPYPGALINPADSREFPRPTEQVLSQIERLHYVPEDFNGVEGFILDRLAKIHS</sequence>
<evidence type="ECO:0000313" key="2">
    <source>
        <dbReference type="Proteomes" id="UP000501374"/>
    </source>
</evidence>
<accession>A0A6H0TF55</accession>
<organism evidence="1 2">
    <name type="scientific">Bacillus thuringiensis serovar andalousiensis</name>
    <dbReference type="NCBI Taxonomy" id="257985"/>
    <lineage>
        <taxon>Bacteria</taxon>
        <taxon>Bacillati</taxon>
        <taxon>Bacillota</taxon>
        <taxon>Bacilli</taxon>
        <taxon>Bacillales</taxon>
        <taxon>Bacillaceae</taxon>
        <taxon>Bacillus</taxon>
        <taxon>Bacillus cereus group</taxon>
    </lineage>
</organism>
<dbReference type="Proteomes" id="UP000501374">
    <property type="component" value="Chromosome"/>
</dbReference>
<dbReference type="RefSeq" id="WP_172553254.1">
    <property type="nucleotide sequence ID" value="NZ_CP035727.2"/>
</dbReference>
<proteinExistence type="predicted"/>
<evidence type="ECO:0000313" key="1">
    <source>
        <dbReference type="EMBL" id="QIW18314.1"/>
    </source>
</evidence>
<protein>
    <submittedName>
        <fullName evidence="1">Uncharacterized protein</fullName>
    </submittedName>
</protein>
<dbReference type="EMBL" id="CP035727">
    <property type="protein sequence ID" value="QIW18314.1"/>
    <property type="molecule type" value="Genomic_DNA"/>
</dbReference>